<sequence length="691" mass="79214">MDEKTTYDIDKLLENPVHFINEHFPDEYSLCGIDSLISELNEELEHQDKQLIKMFEEKAVTGQLAHEKFEHLQFATNELMLQINELQEQSKRGESSLKILSSDIRALHNAKINICDTILALKRLIMLSNTLDDLSETAKSRNYKETSGYIVILRELRELVDPLKNAPPVAKLIQKCDSLFEKLEEQLIEDLETALGLKMSELMDDNLPEINNMCVCADALGDSVRKHISQKFSSKLSQDYQNMFYLAFDLKTTDGINHRFSWIRRSINDFDDKYGESMPSSWGIQVSSTWLCMKKLRDQLGDILRESHQTLGANSVLSSLLRCKEFEEELDCRLSQYTNENAQSPESAPIEFPEALQLNSKVTEKKIHKPFKGILSRCFESYLGPWIASEEVQLMDLLARILVDDTKDSAIMMVLFSAKELFSAINTRFQATISISCEQTLFEMFLVFKRLIGKYQQYLKERAEKLQKNTDLKLFTKLSGYVIATCDYCLESIDGLSDEICEIIASAYVELVNFSVEKEKLTATKADAFKCLVDKMCQFSHNTDEIVEIYGPSDELLRNEQQVLESIKHSKEHLPSTYLLHIVNKVPRSLMVHFKEILFSLNTVSDVLGQQLLLDAYELRKFLLEDIKQSVENLPAGYVQNVTSEMDKLQSLTKVLNTLEHNTEAYHALLIENGGSCTRDELDLILKIKKV</sequence>
<evidence type="ECO:0000259" key="2">
    <source>
        <dbReference type="Pfam" id="PF04100"/>
    </source>
</evidence>
<comment type="caution">
    <text evidence="3">The sequence shown here is derived from an EMBL/GenBank/DDBJ whole genome shotgun (WGS) entry which is preliminary data.</text>
</comment>
<evidence type="ECO:0000313" key="4">
    <source>
        <dbReference type="Proteomes" id="UP000031512"/>
    </source>
</evidence>
<name>L1LG91_THEEQ</name>
<dbReference type="InterPro" id="IPR007234">
    <property type="entry name" value="Vps53_N"/>
</dbReference>
<dbReference type="GeneID" id="15807621"/>
<keyword evidence="4" id="KW-1185">Reference proteome</keyword>
<dbReference type="InterPro" id="IPR039766">
    <property type="entry name" value="Vps53"/>
</dbReference>
<dbReference type="Proteomes" id="UP000031512">
    <property type="component" value="Unassembled WGS sequence"/>
</dbReference>
<dbReference type="GO" id="GO:0000938">
    <property type="term" value="C:GARP complex"/>
    <property type="evidence" value="ECO:0007669"/>
    <property type="project" value="InterPro"/>
</dbReference>
<dbReference type="AlphaFoldDB" id="L1LG91"/>
<dbReference type="OrthoDB" id="10261632at2759"/>
<dbReference type="VEuPathDB" id="PiroplasmaDB:BEWA_042110"/>
<dbReference type="KEGG" id="beq:BEWA_042110"/>
<feature type="domain" description="Vps53 N-terminal" evidence="2">
    <location>
        <begin position="15"/>
        <end position="402"/>
    </location>
</feature>
<dbReference type="PANTHER" id="PTHR12820">
    <property type="entry name" value="VACUOLAR SORTING PROTEIN 53"/>
    <property type="match status" value="1"/>
</dbReference>
<dbReference type="STRING" id="1537102.L1LG91"/>
<dbReference type="eggNOG" id="KOG2180">
    <property type="taxonomic scope" value="Eukaryota"/>
</dbReference>
<reference evidence="3 4" key="1">
    <citation type="journal article" date="2012" name="BMC Genomics">
        <title>Comparative genomic analysis and phylogenetic position of Theileria equi.</title>
        <authorList>
            <person name="Kappmeyer L.S."/>
            <person name="Thiagarajan M."/>
            <person name="Herndon D.R."/>
            <person name="Ramsay J.D."/>
            <person name="Caler E."/>
            <person name="Djikeng A."/>
            <person name="Gillespie J.J."/>
            <person name="Lau A.O."/>
            <person name="Roalson E.H."/>
            <person name="Silva J.C."/>
            <person name="Silva M.G."/>
            <person name="Suarez C.E."/>
            <person name="Ueti M.W."/>
            <person name="Nene V.M."/>
            <person name="Mealey R.H."/>
            <person name="Knowles D.P."/>
            <person name="Brayton K.A."/>
        </authorList>
    </citation>
    <scope>NUCLEOTIDE SEQUENCE [LARGE SCALE GENOMIC DNA]</scope>
    <source>
        <strain evidence="3 4">WA</strain>
    </source>
</reference>
<organism evidence="3 4">
    <name type="scientific">Theileria equi strain WA</name>
    <dbReference type="NCBI Taxonomy" id="1537102"/>
    <lineage>
        <taxon>Eukaryota</taxon>
        <taxon>Sar</taxon>
        <taxon>Alveolata</taxon>
        <taxon>Apicomplexa</taxon>
        <taxon>Aconoidasida</taxon>
        <taxon>Piroplasmida</taxon>
        <taxon>Theileriidae</taxon>
        <taxon>Theileria</taxon>
    </lineage>
</organism>
<dbReference type="RefSeq" id="XP_004833625.1">
    <property type="nucleotide sequence ID" value="XM_004833568.1"/>
</dbReference>
<evidence type="ECO:0000313" key="3">
    <source>
        <dbReference type="EMBL" id="EKX74173.1"/>
    </source>
</evidence>
<accession>L1LG91</accession>
<protein>
    <recommendedName>
        <fullName evidence="2">Vps53 N-terminal domain-containing protein</fullName>
    </recommendedName>
</protein>
<feature type="coiled-coil region" evidence="1">
    <location>
        <begin position="37"/>
        <end position="92"/>
    </location>
</feature>
<proteinExistence type="predicted"/>
<dbReference type="GO" id="GO:0005829">
    <property type="term" value="C:cytosol"/>
    <property type="evidence" value="ECO:0007669"/>
    <property type="project" value="GOC"/>
</dbReference>
<gene>
    <name evidence="3" type="ORF">BEWA_042110</name>
</gene>
<keyword evidence="1" id="KW-0175">Coiled coil</keyword>
<dbReference type="EMBL" id="ACOU01000002">
    <property type="protein sequence ID" value="EKX74173.1"/>
    <property type="molecule type" value="Genomic_DNA"/>
</dbReference>
<dbReference type="Pfam" id="PF04100">
    <property type="entry name" value="Vps53_N"/>
    <property type="match status" value="1"/>
</dbReference>
<dbReference type="PANTHER" id="PTHR12820:SF0">
    <property type="entry name" value="VACUOLAR PROTEIN SORTING-ASSOCIATED PROTEIN 53 HOMOLOG"/>
    <property type="match status" value="1"/>
</dbReference>
<dbReference type="GO" id="GO:0042147">
    <property type="term" value="P:retrograde transport, endosome to Golgi"/>
    <property type="evidence" value="ECO:0007669"/>
    <property type="project" value="InterPro"/>
</dbReference>
<evidence type="ECO:0000256" key="1">
    <source>
        <dbReference type="SAM" id="Coils"/>
    </source>
</evidence>